<sequence>MNKHGDTICSNTCLSIKSVRPPRETIASTLYLVAAISAAA</sequence>
<organism evidence="1">
    <name type="scientific">uncultured crenarchaeote</name>
    <dbReference type="NCBI Taxonomy" id="29281"/>
    <lineage>
        <taxon>Archaea</taxon>
        <taxon>Thermoproteota</taxon>
        <taxon>environmental samples</taxon>
    </lineage>
</organism>
<evidence type="ECO:0000313" key="1">
    <source>
        <dbReference type="EMBL" id="ABB88983.1"/>
    </source>
</evidence>
<dbReference type="AlphaFoldDB" id="Q2V9E7"/>
<feature type="non-terminal residue" evidence="1">
    <location>
        <position position="40"/>
    </location>
</feature>
<proteinExistence type="predicted"/>
<dbReference type="EMBL" id="DQ284445">
    <property type="protein sequence ID" value="ABB88983.1"/>
    <property type="molecule type" value="Genomic_DNA"/>
</dbReference>
<reference evidence="1" key="1">
    <citation type="submission" date="2005-11" db="EMBL/GenBank/DDBJ databases">
        <title>Single cell genomics - a new approach in prokaryotic microbiology.</title>
        <authorList>
            <person name="Kvist T."/>
            <person name="Ahring B."/>
            <person name="Lasken R."/>
            <person name="Westermann P."/>
        </authorList>
    </citation>
    <scope>NUCLEOTIDE SEQUENCE</scope>
</reference>
<name>Q2V9E7_9CREN</name>
<protein>
    <submittedName>
        <fullName evidence="1">Uncharacterized protein</fullName>
    </submittedName>
</protein>
<accession>Q2V9E7</accession>